<dbReference type="InterPro" id="IPR036427">
    <property type="entry name" value="Bromodomain-like_sf"/>
</dbReference>
<evidence type="ECO:0000256" key="3">
    <source>
        <dbReference type="ARBA" id="ARBA00022679"/>
    </source>
</evidence>
<keyword evidence="9" id="KW-0238">DNA-binding</keyword>
<dbReference type="InterPro" id="IPR016177">
    <property type="entry name" value="DNA-bd_dom_sf"/>
</dbReference>
<dbReference type="PROSITE" id="PS51543">
    <property type="entry name" value="FYRC"/>
    <property type="match status" value="1"/>
</dbReference>
<evidence type="ECO:0000256" key="13">
    <source>
        <dbReference type="PROSITE-ProRule" id="PRU00146"/>
    </source>
</evidence>
<feature type="region of interest" description="Disordered" evidence="14">
    <location>
        <begin position="1957"/>
        <end position="1996"/>
    </location>
</feature>
<comment type="subcellular location">
    <subcellularLocation>
        <location evidence="1">Nucleus</location>
    </subcellularLocation>
</comment>
<dbReference type="Pfam" id="PF00628">
    <property type="entry name" value="PHD"/>
    <property type="match status" value="1"/>
</dbReference>
<dbReference type="EMBL" id="JBGMDY010000005">
    <property type="protein sequence ID" value="KAL2335636.1"/>
    <property type="molecule type" value="Genomic_DNA"/>
</dbReference>
<keyword evidence="3" id="KW-0808">Transferase</keyword>
<dbReference type="GO" id="GO:0008270">
    <property type="term" value="F:zinc ion binding"/>
    <property type="evidence" value="ECO:0007669"/>
    <property type="project" value="UniProtKB-KW"/>
</dbReference>
<dbReference type="SUPFAM" id="SSF57903">
    <property type="entry name" value="FYVE/PHD zinc finger"/>
    <property type="match status" value="2"/>
</dbReference>
<dbReference type="SUPFAM" id="SSF47370">
    <property type="entry name" value="Bromodomain"/>
    <property type="match status" value="1"/>
</dbReference>
<dbReference type="InterPro" id="IPR013083">
    <property type="entry name" value="Znf_RING/FYVE/PHD"/>
</dbReference>
<feature type="region of interest" description="Disordered" evidence="14">
    <location>
        <begin position="1"/>
        <end position="32"/>
    </location>
</feature>
<dbReference type="PROSITE" id="PS50982">
    <property type="entry name" value="MBD"/>
    <property type="match status" value="1"/>
</dbReference>
<accession>A0ABD1MIJ7</accession>
<dbReference type="Pfam" id="PF15612">
    <property type="entry name" value="WHIM1"/>
    <property type="match status" value="1"/>
</dbReference>
<keyword evidence="19" id="KW-1185">Reference proteome</keyword>
<evidence type="ECO:0000256" key="10">
    <source>
        <dbReference type="ARBA" id="ARBA00023163"/>
    </source>
</evidence>
<dbReference type="InterPro" id="IPR019787">
    <property type="entry name" value="Znf_PHD-finger"/>
</dbReference>
<evidence type="ECO:0000256" key="14">
    <source>
        <dbReference type="SAM" id="MobiDB-lite"/>
    </source>
</evidence>
<dbReference type="Gene3D" id="3.30.40.10">
    <property type="entry name" value="Zinc/RING finger domain, C3HC4 (zinc finger)"/>
    <property type="match status" value="2"/>
</dbReference>
<feature type="compositionally biased region" description="Polar residues" evidence="14">
    <location>
        <begin position="1631"/>
        <end position="1648"/>
    </location>
</feature>
<evidence type="ECO:0000256" key="8">
    <source>
        <dbReference type="ARBA" id="ARBA00023117"/>
    </source>
</evidence>
<keyword evidence="11" id="KW-0539">Nucleus</keyword>
<evidence type="ECO:0000256" key="6">
    <source>
        <dbReference type="ARBA" id="ARBA00022833"/>
    </source>
</evidence>
<dbReference type="Gene3D" id="3.30.160.360">
    <property type="match status" value="1"/>
</dbReference>
<gene>
    <name evidence="18" type="ORF">Fmac_016849</name>
</gene>
<feature type="domain" description="PHD-type" evidence="16">
    <location>
        <begin position="79"/>
        <end position="138"/>
    </location>
</feature>
<dbReference type="SUPFAM" id="SSF54171">
    <property type="entry name" value="DNA-binding domain"/>
    <property type="match status" value="1"/>
</dbReference>
<dbReference type="SMART" id="SM00249">
    <property type="entry name" value="PHD"/>
    <property type="match status" value="2"/>
</dbReference>
<evidence type="ECO:0000259" key="15">
    <source>
        <dbReference type="PROSITE" id="PS50014"/>
    </source>
</evidence>
<evidence type="ECO:0000256" key="5">
    <source>
        <dbReference type="ARBA" id="ARBA00022771"/>
    </source>
</evidence>
<dbReference type="GO" id="GO:0003677">
    <property type="term" value="F:DNA binding"/>
    <property type="evidence" value="ECO:0007669"/>
    <property type="project" value="UniProtKB-KW"/>
</dbReference>
<feature type="domain" description="PHD-type" evidence="16">
    <location>
        <begin position="1374"/>
        <end position="1424"/>
    </location>
</feature>
<evidence type="ECO:0000313" key="19">
    <source>
        <dbReference type="Proteomes" id="UP001603857"/>
    </source>
</evidence>
<proteinExistence type="inferred from homology"/>
<keyword evidence="5 13" id="KW-0863">Zinc-finger</keyword>
<dbReference type="CDD" id="cd04369">
    <property type="entry name" value="Bromodomain"/>
    <property type="match status" value="1"/>
</dbReference>
<evidence type="ECO:0000256" key="12">
    <source>
        <dbReference type="PROSITE-ProRule" id="PRU00035"/>
    </source>
</evidence>
<evidence type="ECO:0000256" key="2">
    <source>
        <dbReference type="ARBA" id="ARBA00007444"/>
    </source>
</evidence>
<dbReference type="Gene3D" id="1.20.920.10">
    <property type="entry name" value="Bromodomain-like"/>
    <property type="match status" value="1"/>
</dbReference>
<keyword evidence="8 12" id="KW-0103">Bromodomain</keyword>
<dbReference type="InterPro" id="IPR003889">
    <property type="entry name" value="FYrich_C"/>
</dbReference>
<dbReference type="Proteomes" id="UP001603857">
    <property type="component" value="Unassembled WGS sequence"/>
</dbReference>
<dbReference type="InterPro" id="IPR001965">
    <property type="entry name" value="Znf_PHD"/>
</dbReference>
<keyword evidence="6" id="KW-0862">Zinc</keyword>
<dbReference type="InterPro" id="IPR028942">
    <property type="entry name" value="WHIM1_dom"/>
</dbReference>
<evidence type="ECO:0000259" key="17">
    <source>
        <dbReference type="PROSITE" id="PS50982"/>
    </source>
</evidence>
<feature type="compositionally biased region" description="Polar residues" evidence="14">
    <location>
        <begin position="1"/>
        <end position="11"/>
    </location>
</feature>
<feature type="region of interest" description="Disordered" evidence="14">
    <location>
        <begin position="1001"/>
        <end position="1020"/>
    </location>
</feature>
<dbReference type="InterPro" id="IPR011011">
    <property type="entry name" value="Znf_FYVE_PHD"/>
</dbReference>
<dbReference type="GO" id="GO:0140993">
    <property type="term" value="F:histone modifying activity"/>
    <property type="evidence" value="ECO:0007669"/>
    <property type="project" value="UniProtKB-ARBA"/>
</dbReference>
<feature type="compositionally biased region" description="Basic residues" evidence="14">
    <location>
        <begin position="2307"/>
        <end position="2320"/>
    </location>
</feature>
<dbReference type="Pfam" id="PF01429">
    <property type="entry name" value="MBD"/>
    <property type="match status" value="1"/>
</dbReference>
<comment type="similarity">
    <text evidence="2">Belongs to the WAL family.</text>
</comment>
<feature type="region of interest" description="Disordered" evidence="14">
    <location>
        <begin position="1631"/>
        <end position="1667"/>
    </location>
</feature>
<evidence type="ECO:0000256" key="11">
    <source>
        <dbReference type="ARBA" id="ARBA00023242"/>
    </source>
</evidence>
<dbReference type="PANTHER" id="PTHR47162">
    <property type="entry name" value="OS02G0192300 PROTEIN"/>
    <property type="match status" value="1"/>
</dbReference>
<feature type="region of interest" description="Disordered" evidence="14">
    <location>
        <begin position="463"/>
        <end position="482"/>
    </location>
</feature>
<dbReference type="PROSITE" id="PS50014">
    <property type="entry name" value="BROMODOMAIN_2"/>
    <property type="match status" value="1"/>
</dbReference>
<dbReference type="GO" id="GO:0016740">
    <property type="term" value="F:transferase activity"/>
    <property type="evidence" value="ECO:0007669"/>
    <property type="project" value="UniProtKB-KW"/>
</dbReference>
<dbReference type="InterPro" id="IPR003888">
    <property type="entry name" value="FYrich_N"/>
</dbReference>
<evidence type="ECO:0000256" key="9">
    <source>
        <dbReference type="ARBA" id="ARBA00023125"/>
    </source>
</evidence>
<evidence type="ECO:0000256" key="4">
    <source>
        <dbReference type="ARBA" id="ARBA00022723"/>
    </source>
</evidence>
<dbReference type="InterPro" id="IPR001739">
    <property type="entry name" value="Methyl_CpG_DNA-bd"/>
</dbReference>
<dbReference type="GO" id="GO:0000785">
    <property type="term" value="C:chromatin"/>
    <property type="evidence" value="ECO:0007669"/>
    <property type="project" value="UniProtKB-ARBA"/>
</dbReference>
<evidence type="ECO:0000259" key="16">
    <source>
        <dbReference type="PROSITE" id="PS50016"/>
    </source>
</evidence>
<protein>
    <recommendedName>
        <fullName evidence="20">Methyl-CpG-binding domain-containing protein 9</fullName>
    </recommendedName>
</protein>
<dbReference type="InterPro" id="IPR019786">
    <property type="entry name" value="Zinc_finger_PHD-type_CS"/>
</dbReference>
<organism evidence="18 19">
    <name type="scientific">Flemingia macrophylla</name>
    <dbReference type="NCBI Taxonomy" id="520843"/>
    <lineage>
        <taxon>Eukaryota</taxon>
        <taxon>Viridiplantae</taxon>
        <taxon>Streptophyta</taxon>
        <taxon>Embryophyta</taxon>
        <taxon>Tracheophyta</taxon>
        <taxon>Spermatophyta</taxon>
        <taxon>Magnoliopsida</taxon>
        <taxon>eudicotyledons</taxon>
        <taxon>Gunneridae</taxon>
        <taxon>Pentapetalae</taxon>
        <taxon>rosids</taxon>
        <taxon>fabids</taxon>
        <taxon>Fabales</taxon>
        <taxon>Fabaceae</taxon>
        <taxon>Papilionoideae</taxon>
        <taxon>50 kb inversion clade</taxon>
        <taxon>NPAAA clade</taxon>
        <taxon>indigoferoid/millettioid clade</taxon>
        <taxon>Phaseoleae</taxon>
        <taxon>Flemingia</taxon>
    </lineage>
</organism>
<feature type="region of interest" description="Disordered" evidence="14">
    <location>
        <begin position="414"/>
        <end position="434"/>
    </location>
</feature>
<sequence>MIMELSDSTAGDHNLNAPPPQLPHHQDARSGLGIDLNEIPSPSSSFAETLPDSAVDIVRAYHENPAPPPGGPAALPCGPAPCAACSKPAAVGGHHHLVVCDACERAFHLVCAGFRGGGGSGRQVAALDEWVCGECVAAGVKSKRWPLGVKSKQLLDINAPPPSDGDGDDVQELRFLNRGKHVGTFSSKHNQINFQAPLPLLKTGNTNVVKISIYIEVRVLQSCSPVSTRIASEIENRRDCATSAMLNLEVSRIGQYDTNIMFRDKEGCCSFVNRKRLAVNSKWEFKKHTLGDNSFGANPCGAPATYSNLYNGNAIGFQKASGVVTHAVRVGFEDILNNTQSITRSFEEALRDFISERRGVLEEGWRVEFRQSVSSSELYAVYCAPDGKIFDSVYEVACYLGLTSGNNSIESELRNERSLPSLGGPLSRKRKSRTPVANGFVEKRGVTMNSHCKDPPSDDLSVECASARGSTPKPSEIGRKEDGHSCFQQSSDGLPLQFKDFFVLSLGKVDVRPSYYDVNLICPVGYKSCWHDTITGSLFTCEILEGGDSGPIFRIQRCSCSKFAVPVGSTILSMSRLCQYVGQTNEGERKTNCSMDLGDDESIQMMLIDPCVQLGNDVLSCFASFSTEDSLTSDVLHPVAGSVQDNTKNSLADNLGFNDGIGELLVEERSSFSAWSVISQKLVNACKDICKQNGTLKFYCSHVENETCLHKWGLKNGKSDTHFSSLDKFCGSLGSVGIPDVVYVDSDLEGISDALRKWLEQDRFGLDVEFVQEVLEQLPGVDNCLQYELLNNRSNSSSLPTVENGFLEVEWRDGSKYQEDAVQCLYRRSRKSSLDGKSIKEGCHPPLGKPLCSRAPGELIGDIFQAWELLERFHEILDLKEPLSLDELEKELINPWFDGLDFLENSERDMDECQVLISQGADGNCRPLSSPRCEVGPSGSPESSHAFIQVETEAIKEAAQVNLASFTYARCFGVALTKAHDSLLRVLIGELLSRVAALVDPNSEPGETRTRRGRRKDMDSAVPAKRTKLNMLPINELTWPELAHRYILAFLSMDGNLESAEITARESGKVFRCLRGDGGLLCGSLTGVAGMEADALLLAEATKKIFGSLSRENDVLTMEEEESDAKGTSENVLANDGNVPEWAQMLEPVRKLPTNVGTRIRKCVYDALGKDPPEWAKKILERSIIYLKAVLSVLANVVGEGSQLNPNKGQKKKIVISVSDIIMKQCRIVLRRAAAADDSKVFCNLLGRKLINSSDNDDEGLLGSPAMVSRPLDFRTIDLRLAAGAYGGSHEAFLEDVHELWNNVRVAFGDQPDLVELAEKLSQNFESLYNEEVVTYVQKFVEYAKLECLSAEMRKEVDDFIATTNEIPKAPWDEGVCKVCGIDRDDDSVLLCDTCDAEYHTYCLNPPLARIPEGNWYCPSCVDGKSATEVVIGRTQIKGKRRSKKFQGEVNSLYLESLTQLSTIIEEKEYWEYSVGERTFLLKFLCDELLNSSLIRQHLEQCAELSAELHQKLRAHSVEWKSLKTREDVLSAKAAKVDASSLNTAGEVGLKEGIMSFSNSGKCLVQPPTAVDNPSNFGVFVDSLPSEEITKEKYRFDSVEKSISVTNSDSDSQNVNSIDVEGHFRNVSGAVESQCTDKSPNSLSSPNHISHEKNGAAHVQGNNQKCEGRDISTPVTCQHGGVLVDVPQIAVNESEPYQLELNAIKRDISLLQDSITSVVSQLPKLSVRREFLGTDSIGRLYWASALPRGRSRIIVDASTALMQGRGASFSREYVEKFSVLQHCSLSVNNFSPLMSQPSNALGNSSLWIAYETSAEIEELLGWLDDSDPKERELKDSIMQGPKSRFQEFLNAQTEDQVEGQGPISTPRNREKKMSNSLVTKATSLLEKKFGPFVEWDNIEMLKRQNKKARTTNDEKLYRCECLEPIWPSREHCTFCHKTFSSDVEFDGHSDGKCNAGLPAVEKNKDKNGSSKGRGNLKCDTSHEKSRADAETVGTTVSGSSKLSSRLIKFSNEESTCPFNFEDICSKFVTNDSNKELVQEIGLIGSDGIPSFVPSVSPFASDCMLFSAHKDDSIFGGMSKASESQVSQANTDGVGTCLDHRSGNSTGGLVANESNKSNKSSSGEQRDGKFSFCSPASDMGVDGCCVVPLSSLRPLVGKASHILRQLKINLLDMDAALPAIALRPSKAQSDRRQAWCAFVKSAETIYEFKQIRDGCELVFVPFQMIQATITLEDMIKTEYLRNDWWYWSSFSAAAKSSTLPSLALRIYSLDLAIVYEKMPNSNFTDNSEPSAIAEQKSPVTVDAEKPKPCRKSNRKRKELDG</sequence>
<dbReference type="PROSITE" id="PS51542">
    <property type="entry name" value="FYRN"/>
    <property type="match status" value="1"/>
</dbReference>
<feature type="region of interest" description="Disordered" evidence="14">
    <location>
        <begin position="2102"/>
        <end position="2126"/>
    </location>
</feature>
<evidence type="ECO:0000256" key="1">
    <source>
        <dbReference type="ARBA" id="ARBA00004123"/>
    </source>
</evidence>
<dbReference type="GO" id="GO:0048731">
    <property type="term" value="P:system development"/>
    <property type="evidence" value="ECO:0007669"/>
    <property type="project" value="UniProtKB-ARBA"/>
</dbReference>
<keyword evidence="4" id="KW-0479">Metal-binding</keyword>
<evidence type="ECO:0000256" key="7">
    <source>
        <dbReference type="ARBA" id="ARBA00023015"/>
    </source>
</evidence>
<evidence type="ECO:0008006" key="20">
    <source>
        <dbReference type="Google" id="ProtNLM"/>
    </source>
</evidence>
<dbReference type="PANTHER" id="PTHR47162:SF8">
    <property type="entry name" value="METHYL-CPG-BINDING DOMAIN-CONTAINING PROTEIN 9"/>
    <property type="match status" value="1"/>
</dbReference>
<dbReference type="InterPro" id="IPR001487">
    <property type="entry name" value="Bromodomain"/>
</dbReference>
<keyword evidence="7" id="KW-0805">Transcription regulation</keyword>
<name>A0ABD1MIJ7_9FABA</name>
<dbReference type="PROSITE" id="PS01359">
    <property type="entry name" value="ZF_PHD_1"/>
    <property type="match status" value="2"/>
</dbReference>
<feature type="domain" description="Bromo" evidence="15">
    <location>
        <begin position="1267"/>
        <end position="1315"/>
    </location>
</feature>
<comment type="caution">
    <text evidence="18">The sequence shown here is derived from an EMBL/GenBank/DDBJ whole genome shotgun (WGS) entry which is preliminary data.</text>
</comment>
<evidence type="ECO:0000313" key="18">
    <source>
        <dbReference type="EMBL" id="KAL2335636.1"/>
    </source>
</evidence>
<reference evidence="18 19" key="1">
    <citation type="submission" date="2024-08" db="EMBL/GenBank/DDBJ databases">
        <title>Insights into the chromosomal genome structure of Flemingia macrophylla.</title>
        <authorList>
            <person name="Ding Y."/>
            <person name="Zhao Y."/>
            <person name="Bi W."/>
            <person name="Wu M."/>
            <person name="Zhao G."/>
            <person name="Gong Y."/>
            <person name="Li W."/>
            <person name="Zhang P."/>
        </authorList>
    </citation>
    <scope>NUCLEOTIDE SEQUENCE [LARGE SCALE GENOMIC DNA]</scope>
    <source>
        <strain evidence="18">DYQJB</strain>
        <tissue evidence="18">Leaf</tissue>
    </source>
</reference>
<feature type="domain" description="MBD" evidence="17">
    <location>
        <begin position="351"/>
        <end position="418"/>
    </location>
</feature>
<dbReference type="PROSITE" id="PS50016">
    <property type="entry name" value="ZF_PHD_2"/>
    <property type="match status" value="2"/>
</dbReference>
<dbReference type="GO" id="GO:0005634">
    <property type="term" value="C:nucleus"/>
    <property type="evidence" value="ECO:0007669"/>
    <property type="project" value="UniProtKB-SubCell"/>
</dbReference>
<feature type="compositionally biased region" description="Basic and acidic residues" evidence="14">
    <location>
        <begin position="1979"/>
        <end position="1989"/>
    </location>
</feature>
<feature type="region of interest" description="Disordered" evidence="14">
    <location>
        <begin position="2282"/>
        <end position="2320"/>
    </location>
</feature>
<keyword evidence="10" id="KW-0804">Transcription</keyword>
<feature type="region of interest" description="Disordered" evidence="14">
    <location>
        <begin position="1853"/>
        <end position="1874"/>
    </location>
</feature>
<dbReference type="CDD" id="cd15519">
    <property type="entry name" value="PHD1_Lid2p_like"/>
    <property type="match status" value="1"/>
</dbReference>